<evidence type="ECO:0000259" key="5">
    <source>
        <dbReference type="Pfam" id="PF16213"/>
    </source>
</evidence>
<dbReference type="InterPro" id="IPR015403">
    <property type="entry name" value="Mon2/Sec7/BIG1-like_HDS"/>
</dbReference>
<evidence type="ECO:0000256" key="2">
    <source>
        <dbReference type="ARBA" id="ARBA00022927"/>
    </source>
</evidence>
<evidence type="ECO:0000313" key="7">
    <source>
        <dbReference type="Proteomes" id="UP000237105"/>
    </source>
</evidence>
<dbReference type="GO" id="GO:0015031">
    <property type="term" value="P:protein transport"/>
    <property type="evidence" value="ECO:0007669"/>
    <property type="project" value="UniProtKB-KW"/>
</dbReference>
<reference evidence="7" key="1">
    <citation type="submission" date="2016-06" db="EMBL/GenBank/DDBJ databases">
        <title>Parallel loss of symbiosis genes in relatives of nitrogen-fixing non-legume Parasponia.</title>
        <authorList>
            <person name="Van Velzen R."/>
            <person name="Holmer R."/>
            <person name="Bu F."/>
            <person name="Rutten L."/>
            <person name="Van Zeijl A."/>
            <person name="Liu W."/>
            <person name="Santuari L."/>
            <person name="Cao Q."/>
            <person name="Sharma T."/>
            <person name="Shen D."/>
            <person name="Roswanjaya Y."/>
            <person name="Wardhani T."/>
            <person name="Kalhor M.S."/>
            <person name="Jansen J."/>
            <person name="Van den Hoogen J."/>
            <person name="Gungor B."/>
            <person name="Hartog M."/>
            <person name="Hontelez J."/>
            <person name="Verver J."/>
            <person name="Yang W.-C."/>
            <person name="Schijlen E."/>
            <person name="Repin R."/>
            <person name="Schilthuizen M."/>
            <person name="Schranz E."/>
            <person name="Heidstra R."/>
            <person name="Miyata K."/>
            <person name="Fedorova E."/>
            <person name="Kohlen W."/>
            <person name="Bisseling T."/>
            <person name="Smit S."/>
            <person name="Geurts R."/>
        </authorList>
    </citation>
    <scope>NUCLEOTIDE SEQUENCE [LARGE SCALE GENOMIC DNA]</scope>
    <source>
        <strain evidence="7">cv. WU1-14</strain>
    </source>
</reference>
<dbReference type="Pfam" id="PF16213">
    <property type="entry name" value="DCB"/>
    <property type="match status" value="1"/>
</dbReference>
<keyword evidence="2" id="KW-0653">Protein transport</keyword>
<keyword evidence="7" id="KW-1185">Reference proteome</keyword>
<dbReference type="Proteomes" id="UP000237105">
    <property type="component" value="Unassembled WGS sequence"/>
</dbReference>
<proteinExistence type="predicted"/>
<dbReference type="InterPro" id="IPR032691">
    <property type="entry name" value="Mon2/Sec7/BIG1-like_HUS"/>
</dbReference>
<protein>
    <submittedName>
        <fullName evidence="6">Coatomer beta subunit</fullName>
    </submittedName>
</protein>
<evidence type="ECO:0000259" key="4">
    <source>
        <dbReference type="Pfam" id="PF12783"/>
    </source>
</evidence>
<gene>
    <name evidence="6" type="ORF">PanWU01x14_054680</name>
</gene>
<name>A0A2P5DKY7_PARAD</name>
<comment type="caution">
    <text evidence="6">The sequence shown here is derived from an EMBL/GenBank/DDBJ whole genome shotgun (WGS) entry which is preliminary data.</text>
</comment>
<feature type="domain" description="Mon2/Sec7/BIG1-like HUS" evidence="4">
    <location>
        <begin position="244"/>
        <end position="400"/>
    </location>
</feature>
<dbReference type="PANTHER" id="PTHR34199">
    <property type="entry name" value="NUMOD3 MOTIF FAMILY PROTEIN, EXPRESSED"/>
    <property type="match status" value="1"/>
</dbReference>
<dbReference type="EMBL" id="JXTB01000031">
    <property type="protein sequence ID" value="PON73918.1"/>
    <property type="molecule type" value="Genomic_DNA"/>
</dbReference>
<dbReference type="Pfam" id="PF12783">
    <property type="entry name" value="Sec7-like_HUS"/>
    <property type="match status" value="1"/>
</dbReference>
<dbReference type="SUPFAM" id="SSF48371">
    <property type="entry name" value="ARM repeat"/>
    <property type="match status" value="1"/>
</dbReference>
<organism evidence="6 7">
    <name type="scientific">Parasponia andersonii</name>
    <name type="common">Sponia andersonii</name>
    <dbReference type="NCBI Taxonomy" id="3476"/>
    <lineage>
        <taxon>Eukaryota</taxon>
        <taxon>Viridiplantae</taxon>
        <taxon>Streptophyta</taxon>
        <taxon>Embryophyta</taxon>
        <taxon>Tracheophyta</taxon>
        <taxon>Spermatophyta</taxon>
        <taxon>Magnoliopsida</taxon>
        <taxon>eudicotyledons</taxon>
        <taxon>Gunneridae</taxon>
        <taxon>Pentapetalae</taxon>
        <taxon>rosids</taxon>
        <taxon>fabids</taxon>
        <taxon>Rosales</taxon>
        <taxon>Cannabaceae</taxon>
        <taxon>Parasponia</taxon>
    </lineage>
</organism>
<evidence type="ECO:0000259" key="3">
    <source>
        <dbReference type="Pfam" id="PF09324"/>
    </source>
</evidence>
<sequence>MAFMAVLESDLRALSAEARRRYPTVKDGAEHAILKVLCELGTHAFVDDNLQLRSLSSPSEIAQNEDILRIFLLACEVKTVKLSVIGLSCLQKLISHDAVALSALKEILSTLKDHAEMGDEIVQLKTLQTILTILQSRLHPEDEDNMVQALDICLRLLENNRSSDSVRSTAAATFRQAVALIFDHVVSAESLPSGKFGSGSYISRAGSGTGDVSRSINLSESLVHESGGSSSMRESLTKAGKLGLRLLEDLTALSASGSAIWLHVNSLQRSFVLDILEFILSSYAAVFRTLFPYQQVLRHQICSLLMTSLRPDAEPEGEAGEPSYRRLVLRSVAHIIRLYSSSLITECEVFLSMLLKATFLDLPLWHRILVLEVLRGFCLEARTLRILFQNFDLQPKNTNVVEGMVKALARVVSSVQVQETSEESLAAVAGMFSSKAKGIEWSLDNDASNTTVLVASEAHAITLAVEGLLGVVFTVAALTDEAVDVGELESPRCDSDLPVKSTGKTALLCLSMVDSLWLTILDALSLILSRSQGEAIVLEILKGYQAFTQACGVLHAVEPLNSFLASLCKFTINFPNEAEKRSSALHSPGSKRSESSFDQRDSIVLTPKNVQALRTLFNISHRLHNVLGPSWVLVLETLAALDRAIHSPHASTQEVSTGVKKLMRESSGQYSDFGILSSLNSQLFESSALMHISAVKSLLSALRQLSEQCISGTSSGSGSASSQKLGSITFSVERMISILVNNLHRVEPLWDQVVGHFLELADKPNQHLRNMALDALDQSICAVLGSDHFQNLPKGTSQNMETTLTEIGSLECAVISPLRVLYFSTQSVDVRAGSLKILLHVLERHGEKLHYSWLNILEMLRSVADASEKELVTLGFQSLRVIMNDGLSNIPADCLQV</sequence>
<dbReference type="STRING" id="3476.A0A2P5DKY7"/>
<evidence type="ECO:0000313" key="6">
    <source>
        <dbReference type="EMBL" id="PON73918.1"/>
    </source>
</evidence>
<evidence type="ECO:0000256" key="1">
    <source>
        <dbReference type="ARBA" id="ARBA00022448"/>
    </source>
</evidence>
<feature type="domain" description="Mon2/Sec7/BIG1-like dimerisation and cyclophilin-binding" evidence="5">
    <location>
        <begin position="3"/>
        <end position="186"/>
    </location>
</feature>
<feature type="domain" description="Mon2/Sec7/BIG1-like HDS" evidence="3">
    <location>
        <begin position="813"/>
        <end position="879"/>
    </location>
</feature>
<dbReference type="InterPro" id="IPR032629">
    <property type="entry name" value="DCB_dom"/>
</dbReference>
<dbReference type="PANTHER" id="PTHR34199:SF4">
    <property type="entry name" value="ARM REPEAT SUPERFAMILY PROTEIN"/>
    <property type="match status" value="1"/>
</dbReference>
<dbReference type="OrthoDB" id="294853at2759"/>
<accession>A0A2P5DKY7</accession>
<keyword evidence="1" id="KW-0813">Transport</keyword>
<dbReference type="InterPro" id="IPR016024">
    <property type="entry name" value="ARM-type_fold"/>
</dbReference>
<dbReference type="Pfam" id="PF09324">
    <property type="entry name" value="Sec7-like_HDS"/>
    <property type="match status" value="1"/>
</dbReference>
<dbReference type="AlphaFoldDB" id="A0A2P5DKY7"/>